<dbReference type="PROSITE" id="PS50940">
    <property type="entry name" value="CHIT_BIND_II"/>
    <property type="match status" value="1"/>
</dbReference>
<accession>A0A2R5LEH0</accession>
<dbReference type="InterPro" id="IPR036508">
    <property type="entry name" value="Chitin-bd_dom_sf"/>
</dbReference>
<evidence type="ECO:0000313" key="4">
    <source>
        <dbReference type="EMBL" id="MBY07886.1"/>
    </source>
</evidence>
<feature type="compositionally biased region" description="Basic and acidic residues" evidence="1">
    <location>
        <begin position="241"/>
        <end position="254"/>
    </location>
</feature>
<feature type="signal peptide" evidence="2">
    <location>
        <begin position="1"/>
        <end position="15"/>
    </location>
</feature>
<feature type="compositionally biased region" description="Basic and acidic residues" evidence="1">
    <location>
        <begin position="171"/>
        <end position="186"/>
    </location>
</feature>
<feature type="compositionally biased region" description="Basic and acidic residues" evidence="1">
    <location>
        <begin position="123"/>
        <end position="157"/>
    </location>
</feature>
<dbReference type="InterPro" id="IPR002557">
    <property type="entry name" value="Chitin-bd_dom"/>
</dbReference>
<dbReference type="AlphaFoldDB" id="A0A2R5LEH0"/>
<evidence type="ECO:0000259" key="3">
    <source>
        <dbReference type="PROSITE" id="PS50940"/>
    </source>
</evidence>
<organism evidence="4">
    <name type="scientific">Ornithodoros turicata</name>
    <dbReference type="NCBI Taxonomy" id="34597"/>
    <lineage>
        <taxon>Eukaryota</taxon>
        <taxon>Metazoa</taxon>
        <taxon>Ecdysozoa</taxon>
        <taxon>Arthropoda</taxon>
        <taxon>Chelicerata</taxon>
        <taxon>Arachnida</taxon>
        <taxon>Acari</taxon>
        <taxon>Parasitiformes</taxon>
        <taxon>Ixodida</taxon>
        <taxon>Ixodoidea</taxon>
        <taxon>Argasidae</taxon>
        <taxon>Ornithodorinae</taxon>
        <taxon>Ornithodoros</taxon>
    </lineage>
</organism>
<name>A0A2R5LEH0_9ACAR</name>
<dbReference type="SMART" id="SM00494">
    <property type="entry name" value="ChtBD2"/>
    <property type="match status" value="1"/>
</dbReference>
<dbReference type="EMBL" id="GGLE01003760">
    <property type="protein sequence ID" value="MBY07886.1"/>
    <property type="molecule type" value="Transcribed_RNA"/>
</dbReference>
<protein>
    <submittedName>
        <fullName evidence="4">Putative mucin-eritrophin-like protein</fullName>
    </submittedName>
</protein>
<dbReference type="SUPFAM" id="SSF57625">
    <property type="entry name" value="Invertebrate chitin-binding proteins"/>
    <property type="match status" value="1"/>
</dbReference>
<feature type="chain" id="PRO_5015357247" evidence="2">
    <location>
        <begin position="16"/>
        <end position="254"/>
    </location>
</feature>
<feature type="compositionally biased region" description="Low complexity" evidence="1">
    <location>
        <begin position="199"/>
        <end position="213"/>
    </location>
</feature>
<sequence length="254" mass="25371">MKSTVILCLVAVVSCKSVQLAPSSDCPETDSVNTFNVPDPDDCSKYSVCGAYVAVKVDCPEGEHFSKTTKKCQDVVTANCDPEAVAAALAAKAEADAKVKAEADAKAKAEADAKAKAEADAKAKAEADAKAKAEADAKAKAEADAKAKVEADAKVAPDEPTAVAAAVEAKPAPKADEHTPETKPAEKPASALVGKPKSQPGAPGAAGDDTAVGGPPPGVGGQPSSGPGAKPDLKLSSNPAEKPEGLPEQKVGKP</sequence>
<proteinExistence type="predicted"/>
<feature type="compositionally biased region" description="Low complexity" evidence="1">
    <location>
        <begin position="158"/>
        <end position="170"/>
    </location>
</feature>
<dbReference type="Pfam" id="PF01607">
    <property type="entry name" value="CBM_14"/>
    <property type="match status" value="1"/>
</dbReference>
<keyword evidence="2" id="KW-0732">Signal</keyword>
<evidence type="ECO:0000256" key="1">
    <source>
        <dbReference type="SAM" id="MobiDB-lite"/>
    </source>
</evidence>
<dbReference type="Gene3D" id="2.170.140.10">
    <property type="entry name" value="Chitin binding domain"/>
    <property type="match status" value="1"/>
</dbReference>
<feature type="region of interest" description="Disordered" evidence="1">
    <location>
        <begin position="123"/>
        <end position="254"/>
    </location>
</feature>
<dbReference type="GO" id="GO:0005576">
    <property type="term" value="C:extracellular region"/>
    <property type="evidence" value="ECO:0007669"/>
    <property type="project" value="InterPro"/>
</dbReference>
<dbReference type="GO" id="GO:0008061">
    <property type="term" value="F:chitin binding"/>
    <property type="evidence" value="ECO:0007669"/>
    <property type="project" value="InterPro"/>
</dbReference>
<dbReference type="PROSITE" id="PS51257">
    <property type="entry name" value="PROKAR_LIPOPROTEIN"/>
    <property type="match status" value="1"/>
</dbReference>
<feature type="domain" description="Chitin-binding type-2" evidence="3">
    <location>
        <begin position="23"/>
        <end position="82"/>
    </location>
</feature>
<reference evidence="4" key="1">
    <citation type="submission" date="2018-03" db="EMBL/GenBank/DDBJ databases">
        <title>The relapsing fever spirochete Borrelia turicatae persists in the highly oxidative environment of its soft-bodied tick vector.</title>
        <authorList>
            <person name="Bourret T.J."/>
            <person name="Boyle W.K."/>
            <person name="Valenzuela J.G."/>
            <person name="Oliveira F."/>
            <person name="Lopez J.E."/>
        </authorList>
    </citation>
    <scope>NUCLEOTIDE SEQUENCE</scope>
    <source>
        <strain evidence="4">Kansas strain/isolate</strain>
        <tissue evidence="4">Salivary glands</tissue>
    </source>
</reference>
<evidence type="ECO:0000256" key="2">
    <source>
        <dbReference type="SAM" id="SignalP"/>
    </source>
</evidence>